<accession>A0A947DGN2</accession>
<dbReference type="Pfam" id="PF13267">
    <property type="entry name" value="DUF4058"/>
    <property type="match status" value="1"/>
</dbReference>
<proteinExistence type="predicted"/>
<reference evidence="1" key="2">
    <citation type="journal article" date="2021" name="Mar. Drugs">
        <title>Genome Reduction and Secondary Metabolism of the Marine Sponge-Associated Cyanobacterium Leptothoe.</title>
        <authorList>
            <person name="Konstantinou D."/>
            <person name="Popin R.V."/>
            <person name="Fewer D.P."/>
            <person name="Sivonen K."/>
            <person name="Gkelis S."/>
        </authorList>
    </citation>
    <scope>NUCLEOTIDE SEQUENCE</scope>
    <source>
        <strain evidence="1">TAU-MAC 1115</strain>
    </source>
</reference>
<dbReference type="InterPro" id="IPR025132">
    <property type="entry name" value="DUF4058"/>
</dbReference>
<organism evidence="1 2">
    <name type="scientific">Leptothoe spongobia TAU-MAC 1115</name>
    <dbReference type="NCBI Taxonomy" id="1967444"/>
    <lineage>
        <taxon>Bacteria</taxon>
        <taxon>Bacillati</taxon>
        <taxon>Cyanobacteriota</taxon>
        <taxon>Cyanophyceae</taxon>
        <taxon>Nodosilineales</taxon>
        <taxon>Cymatolegaceae</taxon>
        <taxon>Leptothoe</taxon>
        <taxon>Leptothoe spongobia</taxon>
    </lineage>
</organism>
<name>A0A947DGN2_9CYAN</name>
<gene>
    <name evidence="1" type="ORF">IXB50_13885</name>
</gene>
<evidence type="ECO:0000313" key="2">
    <source>
        <dbReference type="Proteomes" id="UP000717364"/>
    </source>
</evidence>
<dbReference type="Proteomes" id="UP000717364">
    <property type="component" value="Unassembled WGS sequence"/>
</dbReference>
<evidence type="ECO:0000313" key="1">
    <source>
        <dbReference type="EMBL" id="MBT9316516.1"/>
    </source>
</evidence>
<dbReference type="RefSeq" id="WP_215609580.1">
    <property type="nucleotide sequence ID" value="NZ_JADOES010000027.1"/>
</dbReference>
<protein>
    <submittedName>
        <fullName evidence="1">DUF4058 family protein</fullName>
    </submittedName>
</protein>
<reference evidence="1" key="1">
    <citation type="submission" date="2020-11" db="EMBL/GenBank/DDBJ databases">
        <authorList>
            <person name="Konstantinou D."/>
            <person name="Gkelis S."/>
            <person name="Popin R."/>
            <person name="Fewer D."/>
            <person name="Sivonen K."/>
        </authorList>
    </citation>
    <scope>NUCLEOTIDE SEQUENCE</scope>
    <source>
        <strain evidence="1">TAU-MAC 1115</strain>
    </source>
</reference>
<dbReference type="EMBL" id="JADOES010000027">
    <property type="protein sequence ID" value="MBT9316516.1"/>
    <property type="molecule type" value="Genomic_DNA"/>
</dbReference>
<keyword evidence="2" id="KW-1185">Reference proteome</keyword>
<comment type="caution">
    <text evidence="1">The sequence shown here is derived from an EMBL/GenBank/DDBJ whole genome shotgun (WGS) entry which is preliminary data.</text>
</comment>
<dbReference type="AlphaFoldDB" id="A0A947DGN2"/>
<sequence>MPSPLPGMDPYLEHPRSWPNFHHRLISAIAISLGPQLRPKYRVVVEEAIYQTEGQDSILVGIPDVTIQKAKQTSTSQSEAATAGITLAQPILVDLPMPEVVRQGYLEIRAVATSEVVTVIEVLSPTNKRPGEGRRTYEAKRQVILASATNLVEIDLLRQWPAIVQLPEQLKTHYRILVSASPQRPQASVYAFNLADPMPAFPLPLRETDSEPIVNLQNLLGDIYDQSGYDLVIDYTEPPVPPLTAKDSEWLAQWLTQTSSKEH</sequence>